<keyword evidence="3 5" id="KW-1133">Transmembrane helix</keyword>
<dbReference type="EMBL" id="FXTT01000001">
    <property type="protein sequence ID" value="SMP12346.1"/>
    <property type="molecule type" value="Genomic_DNA"/>
</dbReference>
<reference evidence="6 7" key="1">
    <citation type="submission" date="2017-05" db="EMBL/GenBank/DDBJ databases">
        <authorList>
            <person name="Varghese N."/>
            <person name="Submissions S."/>
        </authorList>
    </citation>
    <scope>NUCLEOTIDE SEQUENCE [LARGE SCALE GENOMIC DNA]</scope>
    <source>
        <strain evidence="6 7">DSM 15949</strain>
    </source>
</reference>
<comment type="caution">
    <text evidence="6">The sequence shown here is derived from an EMBL/GenBank/DDBJ whole genome shotgun (WGS) entry which is preliminary data.</text>
</comment>
<feature type="transmembrane region" description="Helical" evidence="5">
    <location>
        <begin position="162"/>
        <end position="181"/>
    </location>
</feature>
<dbReference type="InterPro" id="IPR051788">
    <property type="entry name" value="MFS_Transporter"/>
</dbReference>
<protein>
    <submittedName>
        <fullName evidence="6">Fucose permease</fullName>
    </submittedName>
</protein>
<feature type="transmembrane region" description="Helical" evidence="5">
    <location>
        <begin position="269"/>
        <end position="285"/>
    </location>
</feature>
<keyword evidence="4 5" id="KW-0472">Membrane</keyword>
<evidence type="ECO:0000256" key="4">
    <source>
        <dbReference type="ARBA" id="ARBA00023136"/>
    </source>
</evidence>
<evidence type="ECO:0000256" key="2">
    <source>
        <dbReference type="ARBA" id="ARBA00022692"/>
    </source>
</evidence>
<feature type="transmembrane region" description="Helical" evidence="5">
    <location>
        <begin position="356"/>
        <end position="375"/>
    </location>
</feature>
<comment type="subcellular location">
    <subcellularLocation>
        <location evidence="1">Membrane</location>
        <topology evidence="1">Multi-pass membrane protein</topology>
    </subcellularLocation>
</comment>
<accession>A0ABY1NKS3</accession>
<name>A0ABY1NKS3_9HYPH</name>
<dbReference type="Proteomes" id="UP001157914">
    <property type="component" value="Unassembled WGS sequence"/>
</dbReference>
<feature type="transmembrane region" description="Helical" evidence="5">
    <location>
        <begin position="95"/>
        <end position="114"/>
    </location>
</feature>
<dbReference type="Gene3D" id="1.20.1250.20">
    <property type="entry name" value="MFS general substrate transporter like domains"/>
    <property type="match status" value="2"/>
</dbReference>
<dbReference type="InterPro" id="IPR011701">
    <property type="entry name" value="MFS"/>
</dbReference>
<feature type="transmembrane region" description="Helical" evidence="5">
    <location>
        <begin position="41"/>
        <end position="64"/>
    </location>
</feature>
<gene>
    <name evidence="6" type="ORF">SAMN06265374_1414</name>
</gene>
<feature type="transmembrane region" description="Helical" evidence="5">
    <location>
        <begin position="202"/>
        <end position="225"/>
    </location>
</feature>
<evidence type="ECO:0000256" key="5">
    <source>
        <dbReference type="SAM" id="Phobius"/>
    </source>
</evidence>
<feature type="transmembrane region" description="Helical" evidence="5">
    <location>
        <begin position="324"/>
        <end position="344"/>
    </location>
</feature>
<evidence type="ECO:0000256" key="3">
    <source>
        <dbReference type="ARBA" id="ARBA00022989"/>
    </source>
</evidence>
<proteinExistence type="predicted"/>
<dbReference type="SUPFAM" id="SSF103473">
    <property type="entry name" value="MFS general substrate transporter"/>
    <property type="match status" value="1"/>
</dbReference>
<organism evidence="6 7">
    <name type="scientific">Roseibium denhamense</name>
    <dbReference type="NCBI Taxonomy" id="76305"/>
    <lineage>
        <taxon>Bacteria</taxon>
        <taxon>Pseudomonadati</taxon>
        <taxon>Pseudomonadota</taxon>
        <taxon>Alphaproteobacteria</taxon>
        <taxon>Hyphomicrobiales</taxon>
        <taxon>Stappiaceae</taxon>
        <taxon>Roseibium</taxon>
    </lineage>
</organism>
<dbReference type="PANTHER" id="PTHR23514:SF13">
    <property type="entry name" value="INNER MEMBRANE PROTEIN YBJJ"/>
    <property type="match status" value="1"/>
</dbReference>
<dbReference type="Pfam" id="PF07690">
    <property type="entry name" value="MFS_1"/>
    <property type="match status" value="1"/>
</dbReference>
<feature type="transmembrane region" description="Helical" evidence="5">
    <location>
        <begin position="237"/>
        <end position="257"/>
    </location>
</feature>
<evidence type="ECO:0000256" key="1">
    <source>
        <dbReference type="ARBA" id="ARBA00004141"/>
    </source>
</evidence>
<sequence>MSVRAARYGVSAVFFLCGALFGMWASRIPDIKTNFGLDEASLGALLLVLALGSFTAFPLSGYLIDRIGAALVSKILTIATLLVFVSIGLAPTIPFLALCLALAGFSIGGLDVAMNAWGAEVETRLARPVMSSYHGMFSLGAGVGAQVGGVAIWGGVSVVAHFALWGAIFIPVVFWICRLSWESDTVSRTGERAPFLALPKGGLALVGVVALIAALGEGAVTDWAALYQIQDLGYPDYLAPTAFAIFSFAMVVMRFAGDRIIAAHGPVKVARVSGAAALFGGLLFVSGWSLWVVWAGCFVMGLGYAVLFPLAMSRAASDPHMSKGRALAAVATLGYGAFLLGPPLLGFVGDLVSLRASLLIVVLFTTALPFLAGALKTRTG</sequence>
<feature type="transmembrane region" description="Helical" evidence="5">
    <location>
        <begin position="71"/>
        <end position="89"/>
    </location>
</feature>
<dbReference type="CDD" id="cd17393">
    <property type="entry name" value="MFS_MosC_like"/>
    <property type="match status" value="1"/>
</dbReference>
<feature type="transmembrane region" description="Helical" evidence="5">
    <location>
        <begin position="291"/>
        <end position="312"/>
    </location>
</feature>
<dbReference type="RefSeq" id="WP_283404426.1">
    <property type="nucleotide sequence ID" value="NZ_BAAAEA010000001.1"/>
</dbReference>
<keyword evidence="2 5" id="KW-0812">Transmembrane</keyword>
<evidence type="ECO:0000313" key="6">
    <source>
        <dbReference type="EMBL" id="SMP12346.1"/>
    </source>
</evidence>
<dbReference type="InterPro" id="IPR036259">
    <property type="entry name" value="MFS_trans_sf"/>
</dbReference>
<keyword evidence="7" id="KW-1185">Reference proteome</keyword>
<evidence type="ECO:0000313" key="7">
    <source>
        <dbReference type="Proteomes" id="UP001157914"/>
    </source>
</evidence>
<dbReference type="PANTHER" id="PTHR23514">
    <property type="entry name" value="BYPASS OF STOP CODON PROTEIN 6"/>
    <property type="match status" value="1"/>
</dbReference>
<feature type="transmembrane region" description="Helical" evidence="5">
    <location>
        <begin position="135"/>
        <end position="156"/>
    </location>
</feature>